<protein>
    <submittedName>
        <fullName evidence="1">Uncharacterized protein</fullName>
    </submittedName>
</protein>
<dbReference type="RefSeq" id="WP_197415403.1">
    <property type="nucleotide sequence ID" value="NZ_CP118095.1"/>
</dbReference>
<name>A0A133XRR9_9LACT</name>
<dbReference type="AlphaFoldDB" id="A0A133XRR9"/>
<sequence length="157" mass="17907">MNENEHEVQVGYNMPLLCPNCRSTIVPDDEDMDRADDRDIEEVRRLLGKEADEGYNEGEVTRMTMTGHASTPKQATPNSVIDRIGFTGKVTDRSFYDALGMKYKAIHTTDHGNRKQHPYGEYGEHTHDFIWSEDGSLDSKISRELTDEEGRDNNDIL</sequence>
<dbReference type="Proteomes" id="UP000070422">
    <property type="component" value="Unassembled WGS sequence"/>
</dbReference>
<reference evidence="1 2" key="1">
    <citation type="submission" date="2016-01" db="EMBL/GenBank/DDBJ databases">
        <authorList>
            <person name="Oliw E.H."/>
        </authorList>
    </citation>
    <scope>NUCLEOTIDE SEQUENCE [LARGE SCALE GENOMIC DNA]</scope>
    <source>
        <strain evidence="1 2">KA00635</strain>
    </source>
</reference>
<evidence type="ECO:0000313" key="2">
    <source>
        <dbReference type="Proteomes" id="UP000070422"/>
    </source>
</evidence>
<accession>A0A133XRR9</accession>
<proteinExistence type="predicted"/>
<gene>
    <name evidence="1" type="ORF">HMPREF3187_01656</name>
</gene>
<dbReference type="PATRIC" id="fig|87541.4.peg.1642"/>
<organism evidence="1 2">
    <name type="scientific">Aerococcus christensenii</name>
    <dbReference type="NCBI Taxonomy" id="87541"/>
    <lineage>
        <taxon>Bacteria</taxon>
        <taxon>Bacillati</taxon>
        <taxon>Bacillota</taxon>
        <taxon>Bacilli</taxon>
        <taxon>Lactobacillales</taxon>
        <taxon>Aerococcaceae</taxon>
        <taxon>Aerococcus</taxon>
    </lineage>
</organism>
<dbReference type="EMBL" id="LSCQ01000093">
    <property type="protein sequence ID" value="KXB33618.1"/>
    <property type="molecule type" value="Genomic_DNA"/>
</dbReference>
<comment type="caution">
    <text evidence="1">The sequence shown here is derived from an EMBL/GenBank/DDBJ whole genome shotgun (WGS) entry which is preliminary data.</text>
</comment>
<evidence type="ECO:0000313" key="1">
    <source>
        <dbReference type="EMBL" id="KXB33618.1"/>
    </source>
</evidence>